<reference evidence="4" key="1">
    <citation type="journal article" date="2021" name="Front. Microbiol.">
        <title>Comprehensive Comparative Genomics and Phenotyping of Methylobacterium Species.</title>
        <authorList>
            <person name="Alessa O."/>
            <person name="Ogura Y."/>
            <person name="Fujitani Y."/>
            <person name="Takami H."/>
            <person name="Hayashi T."/>
            <person name="Sahin N."/>
            <person name="Tani A."/>
        </authorList>
    </citation>
    <scope>NUCLEOTIDE SEQUENCE</scope>
    <source>
        <strain evidence="4">DSM 23632</strain>
    </source>
</reference>
<organism evidence="4 5">
    <name type="scientific">Methylobacterium trifolii</name>
    <dbReference type="NCBI Taxonomy" id="1003092"/>
    <lineage>
        <taxon>Bacteria</taxon>
        <taxon>Pseudomonadati</taxon>
        <taxon>Pseudomonadota</taxon>
        <taxon>Alphaproteobacteria</taxon>
        <taxon>Hyphomicrobiales</taxon>
        <taxon>Methylobacteriaceae</taxon>
        <taxon>Methylobacterium</taxon>
    </lineage>
</organism>
<dbReference type="EMBL" id="BPRB01000140">
    <property type="protein sequence ID" value="GJE60482.1"/>
    <property type="molecule type" value="Genomic_DNA"/>
</dbReference>
<protein>
    <recommendedName>
        <fullName evidence="3">CsbD-like domain-containing protein</fullName>
    </recommendedName>
</protein>
<evidence type="ECO:0000313" key="5">
    <source>
        <dbReference type="Proteomes" id="UP001055057"/>
    </source>
</evidence>
<accession>A0ABQ4U012</accession>
<comment type="similarity">
    <text evidence="1">Belongs to the UPF0337 (CsbD) family.</text>
</comment>
<evidence type="ECO:0000256" key="1">
    <source>
        <dbReference type="ARBA" id="ARBA00009129"/>
    </source>
</evidence>
<dbReference type="InterPro" id="IPR008462">
    <property type="entry name" value="CsbD"/>
</dbReference>
<feature type="region of interest" description="Disordered" evidence="2">
    <location>
        <begin position="1"/>
        <end position="60"/>
    </location>
</feature>
<evidence type="ECO:0000256" key="2">
    <source>
        <dbReference type="SAM" id="MobiDB-lite"/>
    </source>
</evidence>
<feature type="domain" description="CsbD-like" evidence="3">
    <location>
        <begin position="6"/>
        <end position="58"/>
    </location>
</feature>
<dbReference type="InterPro" id="IPR036629">
    <property type="entry name" value="YjbJ_sf"/>
</dbReference>
<proteinExistence type="inferred from homology"/>
<comment type="caution">
    <text evidence="4">The sequence shown here is derived from an EMBL/GenBank/DDBJ whole genome shotgun (WGS) entry which is preliminary data.</text>
</comment>
<feature type="compositionally biased region" description="Basic and acidic residues" evidence="2">
    <location>
        <begin position="51"/>
        <end position="60"/>
    </location>
</feature>
<keyword evidence="5" id="KW-1185">Reference proteome</keyword>
<dbReference type="RefSeq" id="WP_238183100.1">
    <property type="nucleotide sequence ID" value="NZ_BPRB01000140.1"/>
</dbReference>
<gene>
    <name evidence="4" type="ORF">MPOCJGCO_2594</name>
</gene>
<dbReference type="Proteomes" id="UP001055057">
    <property type="component" value="Unassembled WGS sequence"/>
</dbReference>
<dbReference type="SUPFAM" id="SSF69047">
    <property type="entry name" value="Hypothetical protein YjbJ"/>
    <property type="match status" value="1"/>
</dbReference>
<dbReference type="Gene3D" id="1.10.1470.10">
    <property type="entry name" value="YjbJ"/>
    <property type="match status" value="1"/>
</dbReference>
<reference evidence="4" key="2">
    <citation type="submission" date="2021-08" db="EMBL/GenBank/DDBJ databases">
        <authorList>
            <person name="Tani A."/>
            <person name="Ola A."/>
            <person name="Ogura Y."/>
            <person name="Katsura K."/>
            <person name="Hayashi T."/>
        </authorList>
    </citation>
    <scope>NUCLEOTIDE SEQUENCE</scope>
    <source>
        <strain evidence="4">DSM 23632</strain>
    </source>
</reference>
<evidence type="ECO:0000259" key="3">
    <source>
        <dbReference type="Pfam" id="PF05532"/>
    </source>
</evidence>
<sequence length="60" mass="6017">MSSTTDKIKGAANEAVGKAKQGIGNVTDSDKLKAEGAAQELKGKAQGTVGDAKDAVKSKL</sequence>
<evidence type="ECO:0000313" key="4">
    <source>
        <dbReference type="EMBL" id="GJE60482.1"/>
    </source>
</evidence>
<dbReference type="Pfam" id="PF05532">
    <property type="entry name" value="CsbD"/>
    <property type="match status" value="1"/>
</dbReference>
<name>A0ABQ4U012_9HYPH</name>